<organism evidence="3 4">
    <name type="scientific">Choanephora cucurbitarum</name>
    <dbReference type="NCBI Taxonomy" id="101091"/>
    <lineage>
        <taxon>Eukaryota</taxon>
        <taxon>Fungi</taxon>
        <taxon>Fungi incertae sedis</taxon>
        <taxon>Mucoromycota</taxon>
        <taxon>Mucoromycotina</taxon>
        <taxon>Mucoromycetes</taxon>
        <taxon>Mucorales</taxon>
        <taxon>Mucorineae</taxon>
        <taxon>Choanephoraceae</taxon>
        <taxon>Choanephoroideae</taxon>
        <taxon>Choanephora</taxon>
    </lineage>
</organism>
<keyword evidence="4" id="KW-1185">Reference proteome</keyword>
<evidence type="ECO:0000256" key="1">
    <source>
        <dbReference type="SAM" id="MobiDB-lite"/>
    </source>
</evidence>
<evidence type="ECO:0000313" key="3">
    <source>
        <dbReference type="EMBL" id="OBZ82858.1"/>
    </source>
</evidence>
<proteinExistence type="predicted"/>
<dbReference type="Gene3D" id="3.20.20.80">
    <property type="entry name" value="Glycosidases"/>
    <property type="match status" value="1"/>
</dbReference>
<dbReference type="InParanoid" id="A0A1C7N1J2"/>
<protein>
    <submittedName>
        <fullName evidence="3">Cytosolic endo-beta-N-acetylglucosaminidase</fullName>
    </submittedName>
</protein>
<dbReference type="Gene3D" id="2.60.120.260">
    <property type="entry name" value="Galactose-binding domain-like"/>
    <property type="match status" value="1"/>
</dbReference>
<evidence type="ECO:0000259" key="2">
    <source>
        <dbReference type="Pfam" id="PF03644"/>
    </source>
</evidence>
<feature type="region of interest" description="Disordered" evidence="1">
    <location>
        <begin position="340"/>
        <end position="365"/>
    </location>
</feature>
<dbReference type="GO" id="GO:0033925">
    <property type="term" value="F:mannosyl-glycoprotein endo-beta-N-acetylglucosaminidase activity"/>
    <property type="evidence" value="ECO:0007669"/>
    <property type="project" value="UniProtKB-EC"/>
</dbReference>
<gene>
    <name evidence="3" type="primary">Engase</name>
    <name evidence="3" type="ORF">A0J61_09093</name>
</gene>
<dbReference type="PANTHER" id="PTHR13246">
    <property type="entry name" value="ENDO BETA N-ACETYLGLUCOSAMINIDASE"/>
    <property type="match status" value="1"/>
</dbReference>
<dbReference type="AlphaFoldDB" id="A0A1C7N1J2"/>
<feature type="domain" description="Cytosolic endo-beta-N-acetylglucosaminidase TIM barrel" evidence="2">
    <location>
        <begin position="65"/>
        <end position="398"/>
    </location>
</feature>
<reference evidence="3 4" key="1">
    <citation type="submission" date="2016-03" db="EMBL/GenBank/DDBJ databases">
        <title>Choanephora cucurbitarum.</title>
        <authorList>
            <person name="Min B."/>
            <person name="Park H."/>
            <person name="Park J.-H."/>
            <person name="Shin H.-D."/>
            <person name="Choi I.-G."/>
        </authorList>
    </citation>
    <scope>NUCLEOTIDE SEQUENCE [LARGE SCALE GENOMIC DNA]</scope>
    <source>
        <strain evidence="3 4">KUS-F28377</strain>
    </source>
</reference>
<dbReference type="InterPro" id="IPR032979">
    <property type="entry name" value="ENGase"/>
</dbReference>
<name>A0A1C7N1J2_9FUNG</name>
<dbReference type="GO" id="GO:0005829">
    <property type="term" value="C:cytosol"/>
    <property type="evidence" value="ECO:0007669"/>
    <property type="project" value="UniProtKB-SubCell"/>
</dbReference>
<evidence type="ECO:0000313" key="4">
    <source>
        <dbReference type="Proteomes" id="UP000093000"/>
    </source>
</evidence>
<dbReference type="STRING" id="101091.A0A1C7N1J2"/>
<dbReference type="Proteomes" id="UP000093000">
    <property type="component" value="Unassembled WGS sequence"/>
</dbReference>
<sequence length="747" mass="85138">MPSRQLQEDLLLPRSYALHSMDELRGWEPSDLDIPHIASIPLRVRKTNSTAKPRILLTHDMAGGYKEDASVQGNMFKDIYYIQRWHLVDMFNYFSHERVSIPPVNWINACHRNGIKCLGTFLVEGNSQMHQMEALLHGPPFINSSDDDPMRLWHPFYADKLVAIAKRYNFDGWLINIECEFFPFPTNPRFKAQELAKFIGYLTNKIHEEIPGSQIIWYDSMTDTGEIDYQNQLTHHNGLFFKNADGIFINYWWKKEYPEMTRRAAERYGKSGYDVYFGTDVWGRGTFGGGGFNSYRSVKTATLAQTSSALFGMAWTYENFDKADFDKMDRLFWTGGSYSEYPPMPPNDSELSPESEDSEDESVSQVHHKGIEDIVSLLPPAPGQDWFSTSFDKGFGLSFYHEGKKLLSQPWSHLSHQSILPNLKYHSPKMIPFDGNIKLTCSLENDYDAFIGGTSLLLKGQRLSHRESRDMETEISVPLYSLNVDTSQGCLIRYVYRNLLGDDAKVIMACHMLLQTVDSDASDELLDTWLLDTLLMDKDEGLRTTITVQSGDRLHSRCCIIPAMEEDQNKNGWIVKSAYIPAVSEGIKLTVSQVEMSVMANTANLVGIQPHLIMCLGHLSIVPLVEDEINQLKESQGQVGQLSWSQTKTKKIAENENEQIAHFFGTLHWRKQISLASRSQPWKQTDYYLIFYEAPDNTRMFLGTAFCPQYRISGLSCVNLQAEHRIIVEAVNVVGNIGAIAHITIPF</sequence>
<dbReference type="PANTHER" id="PTHR13246:SF1">
    <property type="entry name" value="CYTOSOLIC ENDO-BETA-N-ACETYLGLUCOSAMINIDASE"/>
    <property type="match status" value="1"/>
</dbReference>
<feature type="compositionally biased region" description="Acidic residues" evidence="1">
    <location>
        <begin position="351"/>
        <end position="362"/>
    </location>
</feature>
<dbReference type="EMBL" id="LUGH01000772">
    <property type="protein sequence ID" value="OBZ82858.1"/>
    <property type="molecule type" value="Genomic_DNA"/>
</dbReference>
<dbReference type="Pfam" id="PF03644">
    <property type="entry name" value="Glyco_hydro_85"/>
    <property type="match status" value="1"/>
</dbReference>
<dbReference type="CDD" id="cd06547">
    <property type="entry name" value="GH85_ENGase"/>
    <property type="match status" value="1"/>
</dbReference>
<dbReference type="OrthoDB" id="284473at2759"/>
<comment type="caution">
    <text evidence="3">The sequence shown here is derived from an EMBL/GenBank/DDBJ whole genome shotgun (WGS) entry which is preliminary data.</text>
</comment>
<accession>A0A1C7N1J2</accession>
<dbReference type="InterPro" id="IPR005201">
    <property type="entry name" value="TIM_ENGase"/>
</dbReference>